<gene>
    <name evidence="1" type="ORF">POPTR_012G019000</name>
</gene>
<dbReference type="EMBL" id="CM009301">
    <property type="protein sequence ID" value="PNT08996.1"/>
    <property type="molecule type" value="Genomic_DNA"/>
</dbReference>
<accession>A0A2K1Y7I8</accession>
<protein>
    <submittedName>
        <fullName evidence="1">Uncharacterized protein</fullName>
    </submittedName>
</protein>
<sequence>MENTNTTFPVEPVNGTGTCDEAYDTLLSPKIEKMDDDILSMLSGPNHVPDTSGIAAEMLQAYALTIPAVKNVSVSFLAIAKPKDAALMTTQANGAFTTLCALGADYRAFYNAMTSYILLRLELSSAERSYRTIRNREIGLEEMRTEVADLEAEKIHRMEALAEITNKAGAIFPQEMEAKGIIRIVELYCPFLDFSLQTLILVVVAFRNVKMLDMVVLTDLGLQEVQLHGRHQKTAD</sequence>
<evidence type="ECO:0000313" key="2">
    <source>
        <dbReference type="Proteomes" id="UP000006729"/>
    </source>
</evidence>
<organism evidence="1 2">
    <name type="scientific">Populus trichocarpa</name>
    <name type="common">Western balsam poplar</name>
    <name type="synonym">Populus balsamifera subsp. trichocarpa</name>
    <dbReference type="NCBI Taxonomy" id="3694"/>
    <lineage>
        <taxon>Eukaryota</taxon>
        <taxon>Viridiplantae</taxon>
        <taxon>Streptophyta</taxon>
        <taxon>Embryophyta</taxon>
        <taxon>Tracheophyta</taxon>
        <taxon>Spermatophyta</taxon>
        <taxon>Magnoliopsida</taxon>
        <taxon>eudicotyledons</taxon>
        <taxon>Gunneridae</taxon>
        <taxon>Pentapetalae</taxon>
        <taxon>rosids</taxon>
        <taxon>fabids</taxon>
        <taxon>Malpighiales</taxon>
        <taxon>Salicaceae</taxon>
        <taxon>Saliceae</taxon>
        <taxon>Populus</taxon>
    </lineage>
</organism>
<name>A0A2K1Y7I8_POPTR</name>
<keyword evidence="2" id="KW-1185">Reference proteome</keyword>
<dbReference type="AlphaFoldDB" id="A0A2K1Y7I8"/>
<reference evidence="1 2" key="1">
    <citation type="journal article" date="2006" name="Science">
        <title>The genome of black cottonwood, Populus trichocarpa (Torr. &amp; Gray).</title>
        <authorList>
            <person name="Tuskan G.A."/>
            <person name="Difazio S."/>
            <person name="Jansson S."/>
            <person name="Bohlmann J."/>
            <person name="Grigoriev I."/>
            <person name="Hellsten U."/>
            <person name="Putnam N."/>
            <person name="Ralph S."/>
            <person name="Rombauts S."/>
            <person name="Salamov A."/>
            <person name="Schein J."/>
            <person name="Sterck L."/>
            <person name="Aerts A."/>
            <person name="Bhalerao R.R."/>
            <person name="Bhalerao R.P."/>
            <person name="Blaudez D."/>
            <person name="Boerjan W."/>
            <person name="Brun A."/>
            <person name="Brunner A."/>
            <person name="Busov V."/>
            <person name="Campbell M."/>
            <person name="Carlson J."/>
            <person name="Chalot M."/>
            <person name="Chapman J."/>
            <person name="Chen G.L."/>
            <person name="Cooper D."/>
            <person name="Coutinho P.M."/>
            <person name="Couturier J."/>
            <person name="Covert S."/>
            <person name="Cronk Q."/>
            <person name="Cunningham R."/>
            <person name="Davis J."/>
            <person name="Degroeve S."/>
            <person name="Dejardin A."/>
            <person name="Depamphilis C."/>
            <person name="Detter J."/>
            <person name="Dirks B."/>
            <person name="Dubchak I."/>
            <person name="Duplessis S."/>
            <person name="Ehlting J."/>
            <person name="Ellis B."/>
            <person name="Gendler K."/>
            <person name="Goodstein D."/>
            <person name="Gribskov M."/>
            <person name="Grimwood J."/>
            <person name="Groover A."/>
            <person name="Gunter L."/>
            <person name="Hamberger B."/>
            <person name="Heinze B."/>
            <person name="Helariutta Y."/>
            <person name="Henrissat B."/>
            <person name="Holligan D."/>
            <person name="Holt R."/>
            <person name="Huang W."/>
            <person name="Islam-Faridi N."/>
            <person name="Jones S."/>
            <person name="Jones-Rhoades M."/>
            <person name="Jorgensen R."/>
            <person name="Joshi C."/>
            <person name="Kangasjarvi J."/>
            <person name="Karlsson J."/>
            <person name="Kelleher C."/>
            <person name="Kirkpatrick R."/>
            <person name="Kirst M."/>
            <person name="Kohler A."/>
            <person name="Kalluri U."/>
            <person name="Larimer F."/>
            <person name="Leebens-Mack J."/>
            <person name="Leple J.C."/>
            <person name="Locascio P."/>
            <person name="Lou Y."/>
            <person name="Lucas S."/>
            <person name="Martin F."/>
            <person name="Montanini B."/>
            <person name="Napoli C."/>
            <person name="Nelson D.R."/>
            <person name="Nelson C."/>
            <person name="Nieminen K."/>
            <person name="Nilsson O."/>
            <person name="Pereda V."/>
            <person name="Peter G."/>
            <person name="Philippe R."/>
            <person name="Pilate G."/>
            <person name="Poliakov A."/>
            <person name="Razumovskaya J."/>
            <person name="Richardson P."/>
            <person name="Rinaldi C."/>
            <person name="Ritland K."/>
            <person name="Rouze P."/>
            <person name="Ryaboy D."/>
            <person name="Schmutz J."/>
            <person name="Schrader J."/>
            <person name="Segerman B."/>
            <person name="Shin H."/>
            <person name="Siddiqui A."/>
            <person name="Sterky F."/>
            <person name="Terry A."/>
            <person name="Tsai C.J."/>
            <person name="Uberbacher E."/>
            <person name="Unneberg P."/>
            <person name="Vahala J."/>
            <person name="Wall K."/>
            <person name="Wessler S."/>
            <person name="Yang G."/>
            <person name="Yin T."/>
            <person name="Douglas C."/>
            <person name="Marra M."/>
            <person name="Sandberg G."/>
            <person name="Van de Peer Y."/>
            <person name="Rokhsar D."/>
        </authorList>
    </citation>
    <scope>NUCLEOTIDE SEQUENCE [LARGE SCALE GENOMIC DNA]</scope>
    <source>
        <strain evidence="2">cv. Nisqually</strain>
    </source>
</reference>
<evidence type="ECO:0000313" key="1">
    <source>
        <dbReference type="EMBL" id="PNT08996.1"/>
    </source>
</evidence>
<dbReference type="Proteomes" id="UP000006729">
    <property type="component" value="Chromosome 12"/>
</dbReference>
<proteinExistence type="predicted"/>
<dbReference type="InParanoid" id="A0A2K1Y7I8"/>